<feature type="transmembrane region" description="Helical" evidence="1">
    <location>
        <begin position="67"/>
        <end position="87"/>
    </location>
</feature>
<evidence type="ECO:0008006" key="4">
    <source>
        <dbReference type="Google" id="ProtNLM"/>
    </source>
</evidence>
<proteinExistence type="predicted"/>
<dbReference type="Proteomes" id="UP000078542">
    <property type="component" value="Unassembled WGS sequence"/>
</dbReference>
<reference evidence="2 3" key="1">
    <citation type="submission" date="2016-03" db="EMBL/GenBank/DDBJ databases">
        <title>Cyphomyrmex costatus WGS genome.</title>
        <authorList>
            <person name="Nygaard S."/>
            <person name="Hu H."/>
            <person name="Boomsma J."/>
            <person name="Zhang G."/>
        </authorList>
    </citation>
    <scope>NUCLEOTIDE SEQUENCE [LARGE SCALE GENOMIC DNA]</scope>
    <source>
        <strain evidence="2">MS0001</strain>
        <tissue evidence="2">Whole body</tissue>
    </source>
</reference>
<sequence length="126" mass="14321">QILGVICIGIVGNELNREMIILYRPPTYIYSLIAACTFFINTVILHISNLISPTAASNISKTIYEFLYHLIASILLLSASIAIMVVINRDKDVNDIILVNYEMLLAASVSIIYYIYTYIYIYRMSQ</sequence>
<keyword evidence="3" id="KW-1185">Reference proteome</keyword>
<evidence type="ECO:0000313" key="2">
    <source>
        <dbReference type="EMBL" id="KYM94547.1"/>
    </source>
</evidence>
<organism evidence="2 3">
    <name type="scientific">Cyphomyrmex costatus</name>
    <dbReference type="NCBI Taxonomy" id="456900"/>
    <lineage>
        <taxon>Eukaryota</taxon>
        <taxon>Metazoa</taxon>
        <taxon>Ecdysozoa</taxon>
        <taxon>Arthropoda</taxon>
        <taxon>Hexapoda</taxon>
        <taxon>Insecta</taxon>
        <taxon>Pterygota</taxon>
        <taxon>Neoptera</taxon>
        <taxon>Endopterygota</taxon>
        <taxon>Hymenoptera</taxon>
        <taxon>Apocrita</taxon>
        <taxon>Aculeata</taxon>
        <taxon>Formicoidea</taxon>
        <taxon>Formicidae</taxon>
        <taxon>Myrmicinae</taxon>
        <taxon>Cyphomyrmex</taxon>
    </lineage>
</organism>
<keyword evidence="1" id="KW-1133">Transmembrane helix</keyword>
<dbReference type="EMBL" id="KQ978377">
    <property type="protein sequence ID" value="KYM94547.1"/>
    <property type="molecule type" value="Genomic_DNA"/>
</dbReference>
<name>A0A151I899_9HYME</name>
<feature type="non-terminal residue" evidence="2">
    <location>
        <position position="1"/>
    </location>
</feature>
<feature type="transmembrane region" description="Helical" evidence="1">
    <location>
        <begin position="99"/>
        <end position="121"/>
    </location>
</feature>
<keyword evidence="1" id="KW-0812">Transmembrane</keyword>
<feature type="transmembrane region" description="Helical" evidence="1">
    <location>
        <begin position="27"/>
        <end position="47"/>
    </location>
</feature>
<keyword evidence="1" id="KW-0472">Membrane</keyword>
<protein>
    <recommendedName>
        <fullName evidence="4">MARVEL domain-containing protein</fullName>
    </recommendedName>
</protein>
<accession>A0A151I899</accession>
<evidence type="ECO:0000313" key="3">
    <source>
        <dbReference type="Proteomes" id="UP000078542"/>
    </source>
</evidence>
<dbReference type="AlphaFoldDB" id="A0A151I899"/>
<gene>
    <name evidence="2" type="ORF">ALC62_14804</name>
</gene>
<evidence type="ECO:0000256" key="1">
    <source>
        <dbReference type="SAM" id="Phobius"/>
    </source>
</evidence>